<comment type="caution">
    <text evidence="1">The sequence shown here is derived from an EMBL/GenBank/DDBJ whole genome shotgun (WGS) entry which is preliminary data.</text>
</comment>
<keyword evidence="2" id="KW-1185">Reference proteome</keyword>
<proteinExistence type="predicted"/>
<dbReference type="GO" id="GO:0016829">
    <property type="term" value="F:lyase activity"/>
    <property type="evidence" value="ECO:0007669"/>
    <property type="project" value="UniProtKB-KW"/>
</dbReference>
<dbReference type="RefSeq" id="WP_127915284.1">
    <property type="nucleotide sequence ID" value="NZ_RKLP01000002.1"/>
</dbReference>
<dbReference type="EMBL" id="RKLP01000002">
    <property type="protein sequence ID" value="RVW10838.1"/>
    <property type="molecule type" value="Genomic_DNA"/>
</dbReference>
<accession>A0A3S3AXH2</accession>
<dbReference type="OrthoDB" id="7185309at2"/>
<name>A0A3S3AXH2_9NOCA</name>
<dbReference type="Proteomes" id="UP000286208">
    <property type="component" value="Unassembled WGS sequence"/>
</dbReference>
<evidence type="ECO:0000313" key="1">
    <source>
        <dbReference type="EMBL" id="RVW10838.1"/>
    </source>
</evidence>
<keyword evidence="1" id="KW-0456">Lyase</keyword>
<reference evidence="1 2" key="1">
    <citation type="submission" date="2018-11" db="EMBL/GenBank/DDBJ databases">
        <title>Rhodococcus spongicola sp. nov. and Rhodococcus xishaensis sp. nov. from marine sponges.</title>
        <authorList>
            <person name="Li L."/>
            <person name="Lin H.W."/>
        </authorList>
    </citation>
    <scope>NUCLEOTIDE SEQUENCE [LARGE SCALE GENOMIC DNA]</scope>
    <source>
        <strain evidence="1 2">CCTCC AB2014297</strain>
    </source>
</reference>
<evidence type="ECO:0000313" key="2">
    <source>
        <dbReference type="Proteomes" id="UP000286208"/>
    </source>
</evidence>
<gene>
    <name evidence="1" type="ORF">EGT67_06795</name>
</gene>
<dbReference type="AlphaFoldDB" id="A0A3S3AXH2"/>
<sequence>MKVEILYFDGCPNWHEAADRVQEAAKAAGKSGTEIGYRRIASDAEAASSPFAGSPTILVDGVDAFDDAVQVCELACRVYRTEGGMAGLPTVEQLAEVLRARS</sequence>
<protein>
    <submittedName>
        <fullName evidence="1">Alkylmercury lyase</fullName>
    </submittedName>
</protein>
<organism evidence="1 2">
    <name type="scientific">Prescottella agglutinans</name>
    <dbReference type="NCBI Taxonomy" id="1644129"/>
    <lineage>
        <taxon>Bacteria</taxon>
        <taxon>Bacillati</taxon>
        <taxon>Actinomycetota</taxon>
        <taxon>Actinomycetes</taxon>
        <taxon>Mycobacteriales</taxon>
        <taxon>Nocardiaceae</taxon>
        <taxon>Prescottella</taxon>
    </lineage>
</organism>